<comment type="subunit">
    <text evidence="2">Homodimer.</text>
</comment>
<keyword evidence="4" id="KW-0560">Oxidoreductase</keyword>
<evidence type="ECO:0000256" key="4">
    <source>
        <dbReference type="RuleBase" id="RU000672"/>
    </source>
</evidence>
<dbReference type="Pfam" id="PF01179">
    <property type="entry name" value="Cu_amine_oxid"/>
    <property type="match status" value="1"/>
</dbReference>
<proteinExistence type="inferred from homology"/>
<dbReference type="EC" id="1.4.3.-" evidence="4"/>
<comment type="caution">
    <text evidence="6">The sequence shown here is derived from an EMBL/GenBank/DDBJ whole genome shotgun (WGS) entry which is preliminary data.</text>
</comment>
<name>A0ABX1JNA6_9MICC</name>
<accession>A0ABX1JNA6</accession>
<evidence type="ECO:0000256" key="3">
    <source>
        <dbReference type="ARBA" id="ARBA00048032"/>
    </source>
</evidence>
<keyword evidence="4" id="KW-0801">TPQ</keyword>
<evidence type="ECO:0000313" key="7">
    <source>
        <dbReference type="Proteomes" id="UP000523795"/>
    </source>
</evidence>
<dbReference type="Gene3D" id="2.70.98.20">
    <property type="entry name" value="Copper amine oxidase, catalytic domain"/>
    <property type="match status" value="1"/>
</dbReference>
<evidence type="ECO:0000256" key="1">
    <source>
        <dbReference type="ARBA" id="ARBA00001935"/>
    </source>
</evidence>
<keyword evidence="7" id="KW-1185">Reference proteome</keyword>
<comment type="similarity">
    <text evidence="4">Belongs to the copper/topaquinone oxidase family.</text>
</comment>
<evidence type="ECO:0000256" key="2">
    <source>
        <dbReference type="ARBA" id="ARBA00011738"/>
    </source>
</evidence>
<dbReference type="PANTHER" id="PTHR10638:SF86">
    <property type="entry name" value="COPPER AMINE OXIDASE 1-RELATED"/>
    <property type="match status" value="1"/>
</dbReference>
<comment type="cofactor">
    <cofactor evidence="1">
        <name>Cu cation</name>
        <dbReference type="ChEBI" id="CHEBI:23378"/>
    </cofactor>
</comment>
<dbReference type="PROSITE" id="PS01165">
    <property type="entry name" value="COPPER_AMINE_OXID_2"/>
    <property type="match status" value="1"/>
</dbReference>
<comment type="catalytic activity">
    <reaction evidence="3">
        <text>a primary methyl amine + O2 + H2O = an aldehyde + H2O2 + NH4(+)</text>
        <dbReference type="Rhea" id="RHEA:16153"/>
        <dbReference type="ChEBI" id="CHEBI:15377"/>
        <dbReference type="ChEBI" id="CHEBI:15379"/>
        <dbReference type="ChEBI" id="CHEBI:16240"/>
        <dbReference type="ChEBI" id="CHEBI:17478"/>
        <dbReference type="ChEBI" id="CHEBI:28938"/>
        <dbReference type="ChEBI" id="CHEBI:228804"/>
        <dbReference type="EC" id="1.4.3.21"/>
    </reaction>
</comment>
<dbReference type="SUPFAM" id="SSF49998">
    <property type="entry name" value="Amine oxidase catalytic domain"/>
    <property type="match status" value="1"/>
</dbReference>
<evidence type="ECO:0000259" key="5">
    <source>
        <dbReference type="Pfam" id="PF01179"/>
    </source>
</evidence>
<keyword evidence="4" id="KW-0186">Copper</keyword>
<reference evidence="6 7" key="1">
    <citation type="submission" date="2020-04" db="EMBL/GenBank/DDBJ databases">
        <authorList>
            <person name="Liu S."/>
        </authorList>
    </citation>
    <scope>NUCLEOTIDE SEQUENCE [LARGE SCALE GENOMIC DNA]</scope>
    <source>
        <strain evidence="6 7">CGMCC 1.15091</strain>
    </source>
</reference>
<dbReference type="PANTHER" id="PTHR10638">
    <property type="entry name" value="COPPER AMINE OXIDASE"/>
    <property type="match status" value="1"/>
</dbReference>
<dbReference type="Proteomes" id="UP000523795">
    <property type="component" value="Unassembled WGS sequence"/>
</dbReference>
<sequence>ADGGRLADATVARTWHIINPGRTNRLGRPTGYVLYPEQNPTLLADPSAGITSRAAYTTRHLWVTAYDPEERYPAGDLVNQNPGGDGLPRYMAADRNVENTDVVLWHTFGLAHFPRPEDWPVMPVDYAKFTLKPHGFFDNNPVLNVPAASGGHCAAPAGGCH</sequence>
<protein>
    <recommendedName>
        <fullName evidence="4">Amine oxidase</fullName>
        <ecNumber evidence="4">1.4.3.-</ecNumber>
    </recommendedName>
</protein>
<dbReference type="InterPro" id="IPR000269">
    <property type="entry name" value="Cu_amine_oxidase"/>
</dbReference>
<dbReference type="InterPro" id="IPR015798">
    <property type="entry name" value="Cu_amine_oxidase_C"/>
</dbReference>
<dbReference type="InterPro" id="IPR049947">
    <property type="entry name" value="Cu_Am_Ox_Cu-bd"/>
</dbReference>
<keyword evidence="4" id="KW-0479">Metal-binding</keyword>
<comment type="cofactor">
    <cofactor evidence="4">
        <name>Cu cation</name>
        <dbReference type="ChEBI" id="CHEBI:23378"/>
    </cofactor>
    <text evidence="4">Contains 1 topaquinone per subunit.</text>
</comment>
<feature type="domain" description="Copper amine oxidase catalytic" evidence="5">
    <location>
        <begin position="5"/>
        <end position="143"/>
    </location>
</feature>
<dbReference type="EMBL" id="JAAZSR010000127">
    <property type="protein sequence ID" value="NKX50787.1"/>
    <property type="molecule type" value="Genomic_DNA"/>
</dbReference>
<feature type="non-terminal residue" evidence="6">
    <location>
        <position position="1"/>
    </location>
</feature>
<organism evidence="6 7">
    <name type="scientific">Arthrobacter deserti</name>
    <dbReference type="NCBI Taxonomy" id="1742687"/>
    <lineage>
        <taxon>Bacteria</taxon>
        <taxon>Bacillati</taxon>
        <taxon>Actinomycetota</taxon>
        <taxon>Actinomycetes</taxon>
        <taxon>Micrococcales</taxon>
        <taxon>Micrococcaceae</taxon>
        <taxon>Arthrobacter</taxon>
    </lineage>
</organism>
<comment type="PTM">
    <text evidence="4">Topaquinone (TPQ) is generated by copper-dependent autoxidation of a specific tyrosyl residue.</text>
</comment>
<dbReference type="InterPro" id="IPR036460">
    <property type="entry name" value="Cu_amine_oxidase_C_sf"/>
</dbReference>
<gene>
    <name evidence="6" type="ORF">HER39_09460</name>
</gene>
<evidence type="ECO:0000313" key="6">
    <source>
        <dbReference type="EMBL" id="NKX50787.1"/>
    </source>
</evidence>